<dbReference type="AlphaFoldDB" id="A0A7S1ZH03"/>
<evidence type="ECO:0000256" key="1">
    <source>
        <dbReference type="ARBA" id="ARBA00000885"/>
    </source>
</evidence>
<sequence>MCSFIDIDRTPTRCSEMVTRAINDESLMEPLTYTESLEYRGNYVARLIPLSEITSMKSRNLAEKKRWFRELCNMLTADVDNEGYLEITVRREHLLKDSIEAIVNMSPEDMHKVWRIYFTGEEHRTPCDLAQEWFMLVMKQLCEPRNGFWQRNHKKDDGCSHINPLSNICCQNDLDYFHFMGRMIGKSLFDGMKVPNSIAPYIYKFMSGCPIKFTDLWQILEEDNEVLGHLDRVDATGCCDLDMNMTELSPFEGIFHIDHIHNGRNIPVTRIGMSSYKQALAKHLLYDTVEPQLTELLRGAFEVIPRSIYSIFHYDELQRLCGCNDFSHED</sequence>
<evidence type="ECO:0000256" key="5">
    <source>
        <dbReference type="ARBA" id="ARBA00022786"/>
    </source>
</evidence>
<protein>
    <recommendedName>
        <fullName evidence="3">HECT-type E3 ubiquitin transferase</fullName>
        <ecNumber evidence="3">2.3.2.26</ecNumber>
    </recommendedName>
</protein>
<evidence type="ECO:0000256" key="6">
    <source>
        <dbReference type="PROSITE-ProRule" id="PRU00104"/>
    </source>
</evidence>
<dbReference type="InterPro" id="IPR000569">
    <property type="entry name" value="HECT_dom"/>
</dbReference>
<evidence type="ECO:0000313" key="8">
    <source>
        <dbReference type="EMBL" id="CAD9338793.1"/>
    </source>
</evidence>
<dbReference type="Gene3D" id="3.30.2160.10">
    <property type="entry name" value="Hect, E3 ligase catalytic domain"/>
    <property type="match status" value="1"/>
</dbReference>
<keyword evidence="5 6" id="KW-0833">Ubl conjugation pathway</keyword>
<dbReference type="Pfam" id="PF00632">
    <property type="entry name" value="HECT"/>
    <property type="match status" value="1"/>
</dbReference>
<dbReference type="SUPFAM" id="SSF56204">
    <property type="entry name" value="Hect, E3 ligase catalytic domain"/>
    <property type="match status" value="1"/>
</dbReference>
<dbReference type="PROSITE" id="PS50237">
    <property type="entry name" value="HECT"/>
    <property type="match status" value="1"/>
</dbReference>
<reference evidence="8" key="1">
    <citation type="submission" date="2021-01" db="EMBL/GenBank/DDBJ databases">
        <authorList>
            <person name="Corre E."/>
            <person name="Pelletier E."/>
            <person name="Niang G."/>
            <person name="Scheremetjew M."/>
            <person name="Finn R."/>
            <person name="Kale V."/>
            <person name="Holt S."/>
            <person name="Cochrane G."/>
            <person name="Meng A."/>
            <person name="Brown T."/>
            <person name="Cohen L."/>
        </authorList>
    </citation>
    <scope>NUCLEOTIDE SEQUENCE</scope>
    <source>
        <strain evidence="8">Grunow 1884</strain>
    </source>
</reference>
<dbReference type="InterPro" id="IPR050409">
    <property type="entry name" value="E3_ubiq-protein_ligase"/>
</dbReference>
<feature type="domain" description="HECT" evidence="7">
    <location>
        <begin position="106"/>
        <end position="320"/>
    </location>
</feature>
<organism evidence="8">
    <name type="scientific">Trieres chinensis</name>
    <name type="common">Marine centric diatom</name>
    <name type="synonym">Odontella sinensis</name>
    <dbReference type="NCBI Taxonomy" id="1514140"/>
    <lineage>
        <taxon>Eukaryota</taxon>
        <taxon>Sar</taxon>
        <taxon>Stramenopiles</taxon>
        <taxon>Ochrophyta</taxon>
        <taxon>Bacillariophyta</taxon>
        <taxon>Mediophyceae</taxon>
        <taxon>Biddulphiophycidae</taxon>
        <taxon>Eupodiscales</taxon>
        <taxon>Parodontellaceae</taxon>
        <taxon>Trieres</taxon>
    </lineage>
</organism>
<name>A0A7S1ZH03_TRICV</name>
<accession>A0A7S1ZH03</accession>
<comment type="pathway">
    <text evidence="2">Protein modification; protein ubiquitination.</text>
</comment>
<dbReference type="GO" id="GO:0061630">
    <property type="term" value="F:ubiquitin protein ligase activity"/>
    <property type="evidence" value="ECO:0007669"/>
    <property type="project" value="UniProtKB-EC"/>
</dbReference>
<dbReference type="InterPro" id="IPR035983">
    <property type="entry name" value="Hect_E3_ubiquitin_ligase"/>
</dbReference>
<keyword evidence="4" id="KW-0808">Transferase</keyword>
<dbReference type="PANTHER" id="PTHR11254">
    <property type="entry name" value="HECT DOMAIN UBIQUITIN-PROTEIN LIGASE"/>
    <property type="match status" value="1"/>
</dbReference>
<dbReference type="EC" id="2.3.2.26" evidence="3"/>
<comment type="caution">
    <text evidence="6">Lacks conserved residue(s) required for the propagation of feature annotation.</text>
</comment>
<evidence type="ECO:0000256" key="2">
    <source>
        <dbReference type="ARBA" id="ARBA00004906"/>
    </source>
</evidence>
<dbReference type="GO" id="GO:0016567">
    <property type="term" value="P:protein ubiquitination"/>
    <property type="evidence" value="ECO:0007669"/>
    <property type="project" value="TreeGrafter"/>
</dbReference>
<evidence type="ECO:0000256" key="4">
    <source>
        <dbReference type="ARBA" id="ARBA00022679"/>
    </source>
</evidence>
<evidence type="ECO:0000256" key="3">
    <source>
        <dbReference type="ARBA" id="ARBA00012485"/>
    </source>
</evidence>
<dbReference type="Gene3D" id="3.90.1750.10">
    <property type="entry name" value="Hect, E3 ligase catalytic domains"/>
    <property type="match status" value="1"/>
</dbReference>
<dbReference type="SMART" id="SM00119">
    <property type="entry name" value="HECTc"/>
    <property type="match status" value="1"/>
</dbReference>
<comment type="catalytic activity">
    <reaction evidence="1">
        <text>S-ubiquitinyl-[E2 ubiquitin-conjugating enzyme]-L-cysteine + [acceptor protein]-L-lysine = [E2 ubiquitin-conjugating enzyme]-L-cysteine + N(6)-ubiquitinyl-[acceptor protein]-L-lysine.</text>
        <dbReference type="EC" id="2.3.2.26"/>
    </reaction>
</comment>
<dbReference type="GO" id="GO:0005737">
    <property type="term" value="C:cytoplasm"/>
    <property type="evidence" value="ECO:0007669"/>
    <property type="project" value="TreeGrafter"/>
</dbReference>
<dbReference type="PANTHER" id="PTHR11254:SF440">
    <property type="entry name" value="E3 UBIQUITIN-PROTEIN LIGASE NEDD-4"/>
    <property type="match status" value="1"/>
</dbReference>
<evidence type="ECO:0000259" key="7">
    <source>
        <dbReference type="PROSITE" id="PS50237"/>
    </source>
</evidence>
<proteinExistence type="predicted"/>
<gene>
    <name evidence="8" type="ORF">OSIN01602_LOCUS9831</name>
</gene>
<dbReference type="GO" id="GO:0006511">
    <property type="term" value="P:ubiquitin-dependent protein catabolic process"/>
    <property type="evidence" value="ECO:0007669"/>
    <property type="project" value="TreeGrafter"/>
</dbReference>
<dbReference type="EMBL" id="HBGO01017253">
    <property type="protein sequence ID" value="CAD9338793.1"/>
    <property type="molecule type" value="Transcribed_RNA"/>
</dbReference>